<dbReference type="GO" id="GO:0043565">
    <property type="term" value="F:sequence-specific DNA binding"/>
    <property type="evidence" value="ECO:0007669"/>
    <property type="project" value="TreeGrafter"/>
</dbReference>
<dbReference type="PANTHER" id="PTHR13213">
    <property type="entry name" value="MYB-BINDING PROTEIN 1A FAMILY MEMBER"/>
    <property type="match status" value="1"/>
</dbReference>
<dbReference type="GO" id="GO:0003714">
    <property type="term" value="F:transcription corepressor activity"/>
    <property type="evidence" value="ECO:0007669"/>
    <property type="project" value="TreeGrafter"/>
</dbReference>
<evidence type="ECO:0000313" key="5">
    <source>
        <dbReference type="EMBL" id="KAJ8931338.1"/>
    </source>
</evidence>
<keyword evidence="6" id="KW-1185">Reference proteome</keyword>
<dbReference type="SUPFAM" id="SSF48371">
    <property type="entry name" value="ARM repeat"/>
    <property type="match status" value="1"/>
</dbReference>
<evidence type="ECO:0000256" key="2">
    <source>
        <dbReference type="ARBA" id="ARBA00006809"/>
    </source>
</evidence>
<feature type="region of interest" description="Disordered" evidence="4">
    <location>
        <begin position="679"/>
        <end position="718"/>
    </location>
</feature>
<comment type="subcellular location">
    <subcellularLocation>
        <location evidence="1">Nucleus</location>
    </subcellularLocation>
</comment>
<accession>A0AAV8WY28</accession>
<keyword evidence="3" id="KW-0539">Nucleus</keyword>
<comment type="caution">
    <text evidence="5">The sequence shown here is derived from an EMBL/GenBank/DDBJ whole genome shotgun (WGS) entry which is preliminary data.</text>
</comment>
<sequence length="1274" mass="146154">MEFHQHTRSPKSPNYLSKMADEQHVEVVVSETERVEKPVRKLEKTVLDNFSNLVNPHEKVRVKSSINLLKHLVENQSAENENELKYALGRIIRGLGSPTVNARTGFYTALVALINIQDVTLEDIFEHLNKQLHKAGSNTKGENADVCVGQILTCGAIMRSNLWAKSSDDERTKILEMLLKSCKERTYLSLVAYMFITDMFEELNEKEFKKIFPLIKLEFSKPWPEQNIDTLYLLSCVQNKYPILVKSKLLRKTIGTEEIICLESLEELCSVLMTIPRMTALKHPIYEIISKQLAQSEHLSAFLGELDKNLERPNRNKQLIAIKIFSIILKNIKEMPVLPDLLTKNFVRQTLNYFKTFTGKEKDPEFQQSMHKFFETLLDAIKSEEVTSKTKIAVLKKLLFYPGTFIFEKVTRSKIIQQITSTLNKEGVTKLATVYKGVVKGTEKIDSENSLNENWLNNDRLYATHLLIKLLNHTAVKNENDWKVEQLGFLMNLGLLKPENGINIGCELAEDLQVILSQLVRQLDAKLTPDNLETILRNPIAKEDFETWQKTIAIIAKIDKKKKKGGLKSVFLTLFLHMGLQLFNDTKLASESLKELFICYERTKKSRKNSGNHDESEPNLNEENEVDPLWIEVVTDLFLNLLSHNYHLLRSLIKCVFPHLCQYMTATSVQQILSVLDPKNEDNPLSNHIEESSDDESVAEEESDLEEEEDASELEEIQDESVNDKLRMALHKVLGNNGYQTDEESVDLDQLSDTEGGKLDEALGEVFKQFRPNYGRRKKQSKDQETLTHFRIRVLDLIEIYLDADPSMILTLEIMLPLLQAVEFSIRDEHQKPLHDRLKSCLKKLSQLRKFSDTKGVNETVLSDLLKSLLEKGTKNSMIIQDMGIQIADCCIFIIRCSDLLISIESTPKKMRKQLKSSIAEIISCELQSYFHKRDCLTPYVLFKNTLQLSWDGVLSLVPLLQEYIFSEDIKPFKKSQALELLRLFYTNQRYLSTNPEKIKEMLSSIHLEFSSNVLTLFKNLCENPIQKNVREKFICNLFHLLTAVKCSRLNIDNISWSEIAESVRKYRSYVTFSKDAKTAFRKLCNQLGVSYIVKMKPRTTTLAADDTESGNSKVETKKEKQKRKTSNKETLKLKKEAKELRLRSLSEGFGKLDFASATDVSIKESEEEGDIAKGVGEIQRNKQSKKLTQVNGSIDKSKNGMKKRRKSEAAIDSEISESEGNSSNKLKRKMKGDGENNMNDKSKDNHISKKRLSDEDGTFKKTEEIIHQVIFCY</sequence>
<evidence type="ECO:0000256" key="1">
    <source>
        <dbReference type="ARBA" id="ARBA00004123"/>
    </source>
</evidence>
<dbReference type="EMBL" id="JANEYF010004391">
    <property type="protein sequence ID" value="KAJ8931338.1"/>
    <property type="molecule type" value="Genomic_DNA"/>
</dbReference>
<organism evidence="5 6">
    <name type="scientific">Rhamnusium bicolor</name>
    <dbReference type="NCBI Taxonomy" id="1586634"/>
    <lineage>
        <taxon>Eukaryota</taxon>
        <taxon>Metazoa</taxon>
        <taxon>Ecdysozoa</taxon>
        <taxon>Arthropoda</taxon>
        <taxon>Hexapoda</taxon>
        <taxon>Insecta</taxon>
        <taxon>Pterygota</taxon>
        <taxon>Neoptera</taxon>
        <taxon>Endopterygota</taxon>
        <taxon>Coleoptera</taxon>
        <taxon>Polyphaga</taxon>
        <taxon>Cucujiformia</taxon>
        <taxon>Chrysomeloidea</taxon>
        <taxon>Cerambycidae</taxon>
        <taxon>Lepturinae</taxon>
        <taxon>Rhagiini</taxon>
        <taxon>Rhamnusium</taxon>
    </lineage>
</organism>
<evidence type="ECO:0000256" key="4">
    <source>
        <dbReference type="SAM" id="MobiDB-lite"/>
    </source>
</evidence>
<dbReference type="Pfam" id="PF04931">
    <property type="entry name" value="DNA_pol_phi"/>
    <property type="match status" value="2"/>
</dbReference>
<gene>
    <name evidence="5" type="ORF">NQ314_015747</name>
</gene>
<evidence type="ECO:0008006" key="7">
    <source>
        <dbReference type="Google" id="ProtNLM"/>
    </source>
</evidence>
<dbReference type="InterPro" id="IPR007015">
    <property type="entry name" value="DNA_pol_V/MYBBP1A"/>
</dbReference>
<dbReference type="GO" id="GO:0003723">
    <property type="term" value="F:RNA binding"/>
    <property type="evidence" value="ECO:0007669"/>
    <property type="project" value="TreeGrafter"/>
</dbReference>
<protein>
    <recommendedName>
        <fullName evidence="7">DNA polymerase V</fullName>
    </recommendedName>
</protein>
<dbReference type="Proteomes" id="UP001162156">
    <property type="component" value="Unassembled WGS sequence"/>
</dbReference>
<feature type="compositionally biased region" description="Low complexity" evidence="4">
    <location>
        <begin position="1211"/>
        <end position="1225"/>
    </location>
</feature>
<dbReference type="PANTHER" id="PTHR13213:SF2">
    <property type="entry name" value="MYB-BINDING PROTEIN 1A"/>
    <property type="match status" value="1"/>
</dbReference>
<evidence type="ECO:0000256" key="3">
    <source>
        <dbReference type="ARBA" id="ARBA00023242"/>
    </source>
</evidence>
<dbReference type="GO" id="GO:0005730">
    <property type="term" value="C:nucleolus"/>
    <property type="evidence" value="ECO:0007669"/>
    <property type="project" value="InterPro"/>
</dbReference>
<name>A0AAV8WY28_9CUCU</name>
<evidence type="ECO:0000313" key="6">
    <source>
        <dbReference type="Proteomes" id="UP001162156"/>
    </source>
</evidence>
<dbReference type="AlphaFoldDB" id="A0AAV8WY28"/>
<feature type="region of interest" description="Disordered" evidence="4">
    <location>
        <begin position="1104"/>
        <end position="1130"/>
    </location>
</feature>
<dbReference type="InterPro" id="IPR016024">
    <property type="entry name" value="ARM-type_fold"/>
</dbReference>
<comment type="similarity">
    <text evidence="2">Belongs to the MYBBP1A family.</text>
</comment>
<feature type="compositionally biased region" description="Basic and acidic residues" evidence="4">
    <location>
        <begin position="1232"/>
        <end position="1260"/>
    </location>
</feature>
<proteinExistence type="inferred from homology"/>
<reference evidence="5" key="1">
    <citation type="journal article" date="2023" name="Insect Mol. Biol.">
        <title>Genome sequencing provides insights into the evolution of gene families encoding plant cell wall-degrading enzymes in longhorned beetles.</title>
        <authorList>
            <person name="Shin N.R."/>
            <person name="Okamura Y."/>
            <person name="Kirsch R."/>
            <person name="Pauchet Y."/>
        </authorList>
    </citation>
    <scope>NUCLEOTIDE SEQUENCE</scope>
    <source>
        <strain evidence="5">RBIC_L_NR</strain>
    </source>
</reference>
<feature type="compositionally biased region" description="Acidic residues" evidence="4">
    <location>
        <begin position="692"/>
        <end position="718"/>
    </location>
</feature>
<feature type="region of interest" description="Disordered" evidence="4">
    <location>
        <begin position="1193"/>
        <end position="1260"/>
    </location>
</feature>